<dbReference type="RefSeq" id="XP_070855271.1">
    <property type="nucleotide sequence ID" value="XM_070999170.1"/>
</dbReference>
<dbReference type="Pfam" id="PF03564">
    <property type="entry name" value="DUF1759"/>
    <property type="match status" value="1"/>
</dbReference>
<dbReference type="GeneID" id="139354921"/>
<evidence type="ECO:0000313" key="1">
    <source>
        <dbReference type="Proteomes" id="UP001652628"/>
    </source>
</evidence>
<name>A0ABM4TZ96_DROSZ</name>
<accession>A0ABM4TZ96</accession>
<dbReference type="InterPro" id="IPR005312">
    <property type="entry name" value="DUF1759"/>
</dbReference>
<dbReference type="PANTHER" id="PTHR22954:SF3">
    <property type="entry name" value="PROTEIN CBG08539"/>
    <property type="match status" value="1"/>
</dbReference>
<proteinExistence type="predicted"/>
<protein>
    <submittedName>
        <fullName evidence="2">Uncharacterized protein</fullName>
    </submittedName>
</protein>
<evidence type="ECO:0000313" key="2">
    <source>
        <dbReference type="RefSeq" id="XP_070855271.1"/>
    </source>
</evidence>
<organism evidence="1 2">
    <name type="scientific">Drosophila suzukii</name>
    <name type="common">Spotted-wing drosophila fruit fly</name>
    <dbReference type="NCBI Taxonomy" id="28584"/>
    <lineage>
        <taxon>Eukaryota</taxon>
        <taxon>Metazoa</taxon>
        <taxon>Ecdysozoa</taxon>
        <taxon>Arthropoda</taxon>
        <taxon>Hexapoda</taxon>
        <taxon>Insecta</taxon>
        <taxon>Pterygota</taxon>
        <taxon>Neoptera</taxon>
        <taxon>Endopterygota</taxon>
        <taxon>Diptera</taxon>
        <taxon>Brachycera</taxon>
        <taxon>Muscomorpha</taxon>
        <taxon>Ephydroidea</taxon>
        <taxon>Drosophilidae</taxon>
        <taxon>Drosophila</taxon>
        <taxon>Sophophora</taxon>
    </lineage>
</organism>
<keyword evidence="1" id="KW-1185">Reference proteome</keyword>
<dbReference type="PANTHER" id="PTHR22954">
    <property type="entry name" value="RETROVIRAL PROTEASE-RELATED"/>
    <property type="match status" value="1"/>
</dbReference>
<dbReference type="Proteomes" id="UP001652628">
    <property type="component" value="Unplaced"/>
</dbReference>
<sequence length="233" mass="26385">MPTGSGLPKAPRRTSANIKITTRDQVKEDSTIDTVIRQLQRRCNELESALQRHLDLHWALLRQAHDELVNTPGAAALTEAELAQFHTLYEEYEMNLLRENDSPMSLNLALPPISVPEFNGEYLGWPQFHDLFVELVHNKPYSASQKLHILQSSLRGEARNVLTDTAFSQGGYDNTWLRLKARYQNVKILVFAAIAKIIDHKPIDGSSRQLRTLPDTIKDSMSTLKNLDISTKS</sequence>
<gene>
    <name evidence="2" type="primary">LOC139354921</name>
</gene>
<reference evidence="2" key="1">
    <citation type="submission" date="2025-08" db="UniProtKB">
        <authorList>
            <consortium name="RefSeq"/>
        </authorList>
    </citation>
    <scope>IDENTIFICATION</scope>
</reference>